<dbReference type="Proteomes" id="UP001058974">
    <property type="component" value="Chromosome 2"/>
</dbReference>
<organism evidence="1 2">
    <name type="scientific">Pisum sativum</name>
    <name type="common">Garden pea</name>
    <name type="synonym">Lathyrus oleraceus</name>
    <dbReference type="NCBI Taxonomy" id="3888"/>
    <lineage>
        <taxon>Eukaryota</taxon>
        <taxon>Viridiplantae</taxon>
        <taxon>Streptophyta</taxon>
        <taxon>Embryophyta</taxon>
        <taxon>Tracheophyta</taxon>
        <taxon>Spermatophyta</taxon>
        <taxon>Magnoliopsida</taxon>
        <taxon>eudicotyledons</taxon>
        <taxon>Gunneridae</taxon>
        <taxon>Pentapetalae</taxon>
        <taxon>rosids</taxon>
        <taxon>fabids</taxon>
        <taxon>Fabales</taxon>
        <taxon>Fabaceae</taxon>
        <taxon>Papilionoideae</taxon>
        <taxon>50 kb inversion clade</taxon>
        <taxon>NPAAA clade</taxon>
        <taxon>Hologalegina</taxon>
        <taxon>IRL clade</taxon>
        <taxon>Fabeae</taxon>
        <taxon>Lathyrus</taxon>
    </lineage>
</organism>
<reference evidence="1 2" key="1">
    <citation type="journal article" date="2022" name="Nat. Genet.">
        <title>Improved pea reference genome and pan-genome highlight genomic features and evolutionary characteristics.</title>
        <authorList>
            <person name="Yang T."/>
            <person name="Liu R."/>
            <person name="Luo Y."/>
            <person name="Hu S."/>
            <person name="Wang D."/>
            <person name="Wang C."/>
            <person name="Pandey M.K."/>
            <person name="Ge S."/>
            <person name="Xu Q."/>
            <person name="Li N."/>
            <person name="Li G."/>
            <person name="Huang Y."/>
            <person name="Saxena R.K."/>
            <person name="Ji Y."/>
            <person name="Li M."/>
            <person name="Yan X."/>
            <person name="He Y."/>
            <person name="Liu Y."/>
            <person name="Wang X."/>
            <person name="Xiang C."/>
            <person name="Varshney R.K."/>
            <person name="Ding H."/>
            <person name="Gao S."/>
            <person name="Zong X."/>
        </authorList>
    </citation>
    <scope>NUCLEOTIDE SEQUENCE [LARGE SCALE GENOMIC DNA]</scope>
    <source>
        <strain evidence="1 2">cv. Zhongwan 6</strain>
    </source>
</reference>
<comment type="caution">
    <text evidence="1">The sequence shown here is derived from an EMBL/GenBank/DDBJ whole genome shotgun (WGS) entry which is preliminary data.</text>
</comment>
<dbReference type="InterPro" id="IPR011989">
    <property type="entry name" value="ARM-like"/>
</dbReference>
<dbReference type="InterPro" id="IPR044968">
    <property type="entry name" value="PRD1"/>
</dbReference>
<protein>
    <recommendedName>
        <fullName evidence="3">Protein PRD1</fullName>
    </recommendedName>
</protein>
<dbReference type="SUPFAM" id="SSF48371">
    <property type="entry name" value="ARM repeat"/>
    <property type="match status" value="1"/>
</dbReference>
<accession>A0A9D5B615</accession>
<evidence type="ECO:0008006" key="3">
    <source>
        <dbReference type="Google" id="ProtNLM"/>
    </source>
</evidence>
<proteinExistence type="predicted"/>
<dbReference type="PANTHER" id="PTHR36379:SF1">
    <property type="entry name" value="PUTATIVE RECOMBINATION INITIATION DEFECT 1-RELATED"/>
    <property type="match status" value="1"/>
</dbReference>
<keyword evidence="2" id="KW-1185">Reference proteome</keyword>
<dbReference type="InterPro" id="IPR016024">
    <property type="entry name" value="ARM-type_fold"/>
</dbReference>
<dbReference type="Gramene" id="Psat02G0308200-T1">
    <property type="protein sequence ID" value="KAI5436822.1"/>
    <property type="gene ID" value="KIW84_023082"/>
</dbReference>
<evidence type="ECO:0000313" key="1">
    <source>
        <dbReference type="EMBL" id="KAI5436822.1"/>
    </source>
</evidence>
<dbReference type="GO" id="GO:0042138">
    <property type="term" value="P:meiotic DNA double-strand break formation"/>
    <property type="evidence" value="ECO:0007669"/>
    <property type="project" value="InterPro"/>
</dbReference>
<name>A0A9D5B615_PEA</name>
<sequence>FGAILYWRILKMYMNIDSQNIDVEDDGDSRCCCSHGHRSSLNLQTQHGGTICLVCFSNLISNPLSPTIHVSYALSQLSRSLSIPHFLHSIVTFHPHFFVSPLVTALSSFNDEPIAEQLVNLILNLVVSSDPSVCREFVARVSDRVSSGALGWSPRQLHTLHCLGVLLNCEKEDDLHVHIKDIYSLISILVTGLQLPSEEIRGEVLFVLYKLSALDSISEAGDGSDMLIPFCPKLLYLLIDVLLKTQNDDVRLNCIALLTMLARRQLLREESVYDIGNMSLAGEVSSKETEDRAKGASLVNLFAEAIKGPLLSSESQVQIGSLDLLFHYLSSVGTSGDQIQVLVEENVADYLFEILRLSENKDPEVKMCLQVLNLLSNSEEAFRPRLVVGFSTLVPVLRYVTEVPFHPVQCETLKLIYECISECPGAVSTSQLEELVLVLIRMLIKHSDGEMGMVPETFIMACSVFVTLMRSPTCNGALDLSKSILEAVKHAILACLYVSERNINQILQCLYLLNEAYAYSHDANSTHTSKLELRLGVLDICRTHLLPWLATSINEMEEEIILGLLEIFHSILLLHCTINSREFAETLMSFCWFSFSYGCLGLYSGDRMKQRIYLLIGSLIDSLLGNDTGQPIEDAALHLPSDPVDLLFMLGQRSTDNLDFSPCQSAALLIMYTSSLYDERLADDKLVLASLEQYVLLNSSDFHDWTTDNLTVTRLVNLYSLLRGLGNMNYQINYSQEAEEIIFQLINNGKWDLLSARIHTVSLKWLFQQENITESLCHQILKFCRNYNLEGDAMIIGNSNQTVNVQTLAELASIEDNYGARIFVCLLAQLAEEDGQEHDIISVLNLMATMIHICPAASSQLSLHGIGTAIRTQCFSTTTFMPILILVFSTLSSVHPKTLSTDQSWVAVTMKMMEYSIPPIKDDILSQESLFVIGILSLILHLSTHKVLEETSKAILFNTCIISVVNTIVSAASSEGPALVDHDEGTSTGETLIFVLLLHYFAVKSLHAILPGFVDWQSFLISMNSSEPQAFIGIRCHDLCRLLHFGSPVVKIIASYCLLELFNRISDQINSKQEELKCTFGYLMSLRNILEGLVFYNDPSVATNCALCLSILLRWENLAKETEQLGKSSWFRLIIEEMTVSLAAPAIASQSFTNSQTPAVLIAIALLKLHKIPQWMRSVLNNSCISGILENLAASDLSSEILVLFRQLLKSDFLSTEQIATINQMLQECRRHMYSNNAQDSLPSEPIKKVLAMPYDLGDICQHLIDLMASEAYLDMDFWGFHMGSKRLLEEIELFFSTLTVDDDSCR</sequence>
<gene>
    <name evidence="1" type="ORF">KIW84_023082</name>
</gene>
<feature type="non-terminal residue" evidence="1">
    <location>
        <position position="1"/>
    </location>
</feature>
<evidence type="ECO:0000313" key="2">
    <source>
        <dbReference type="Proteomes" id="UP001058974"/>
    </source>
</evidence>
<dbReference type="Gene3D" id="1.25.10.10">
    <property type="entry name" value="Leucine-rich Repeat Variant"/>
    <property type="match status" value="1"/>
</dbReference>
<dbReference type="PANTHER" id="PTHR36379">
    <property type="entry name" value="PROTEIN PRD1"/>
    <property type="match status" value="1"/>
</dbReference>
<dbReference type="EMBL" id="JAMSHJ010000002">
    <property type="protein sequence ID" value="KAI5436822.1"/>
    <property type="molecule type" value="Genomic_DNA"/>
</dbReference>